<evidence type="ECO:0000313" key="2">
    <source>
        <dbReference type="EMBL" id="VDK59625.1"/>
    </source>
</evidence>
<accession>A0A183DGD2</accession>
<evidence type="ECO:0000313" key="4">
    <source>
        <dbReference type="WBParaSite" id="GPUH_0000778201-mRNA-1"/>
    </source>
</evidence>
<reference evidence="2 3" key="2">
    <citation type="submission" date="2018-11" db="EMBL/GenBank/DDBJ databases">
        <authorList>
            <consortium name="Pathogen Informatics"/>
        </authorList>
    </citation>
    <scope>NUCLEOTIDE SEQUENCE [LARGE SCALE GENOMIC DNA]</scope>
</reference>
<dbReference type="WBParaSite" id="GPUH_0000778201-mRNA-1">
    <property type="protein sequence ID" value="GPUH_0000778201-mRNA-1"/>
    <property type="gene ID" value="GPUH_0000778201"/>
</dbReference>
<dbReference type="AlphaFoldDB" id="A0A183DGD2"/>
<protein>
    <submittedName>
        <fullName evidence="4">Secreted protein</fullName>
    </submittedName>
</protein>
<reference evidence="4" key="1">
    <citation type="submission" date="2016-06" db="UniProtKB">
        <authorList>
            <consortium name="WormBaseParasite"/>
        </authorList>
    </citation>
    <scope>IDENTIFICATION</scope>
</reference>
<evidence type="ECO:0000313" key="3">
    <source>
        <dbReference type="Proteomes" id="UP000271098"/>
    </source>
</evidence>
<evidence type="ECO:0000256" key="1">
    <source>
        <dbReference type="SAM" id="Phobius"/>
    </source>
</evidence>
<keyword evidence="1" id="KW-0472">Membrane</keyword>
<organism evidence="4">
    <name type="scientific">Gongylonema pulchrum</name>
    <dbReference type="NCBI Taxonomy" id="637853"/>
    <lineage>
        <taxon>Eukaryota</taxon>
        <taxon>Metazoa</taxon>
        <taxon>Ecdysozoa</taxon>
        <taxon>Nematoda</taxon>
        <taxon>Chromadorea</taxon>
        <taxon>Rhabditida</taxon>
        <taxon>Spirurina</taxon>
        <taxon>Spiruromorpha</taxon>
        <taxon>Spiruroidea</taxon>
        <taxon>Gongylonematidae</taxon>
        <taxon>Gongylonema</taxon>
    </lineage>
</organism>
<proteinExistence type="predicted"/>
<sequence>MSLSRNVVAGLPVKCRLSQHRNRLLRAVVVVGFVVAAVVQVREKSDYIYKWWSISLLKPVTASSAHRFFVGLFDVVDIKYSMPLY</sequence>
<keyword evidence="3" id="KW-1185">Reference proteome</keyword>
<dbReference type="Proteomes" id="UP000271098">
    <property type="component" value="Unassembled WGS sequence"/>
</dbReference>
<gene>
    <name evidence="2" type="ORF">GPUH_LOCUS7778</name>
</gene>
<feature type="transmembrane region" description="Helical" evidence="1">
    <location>
        <begin position="24"/>
        <end position="41"/>
    </location>
</feature>
<dbReference type="EMBL" id="UYRT01020958">
    <property type="protein sequence ID" value="VDK59625.1"/>
    <property type="molecule type" value="Genomic_DNA"/>
</dbReference>
<keyword evidence="1" id="KW-1133">Transmembrane helix</keyword>
<keyword evidence="1" id="KW-0812">Transmembrane</keyword>
<name>A0A183DGD2_9BILA</name>